<dbReference type="RefSeq" id="WP_171157808.1">
    <property type="nucleotide sequence ID" value="NZ_JABENB010000003.1"/>
</dbReference>
<comment type="caution">
    <text evidence="2">The sequence shown here is derived from an EMBL/GenBank/DDBJ whole genome shotgun (WGS) entry which is preliminary data.</text>
</comment>
<gene>
    <name evidence="2" type="ORF">HJ588_16975</name>
</gene>
<dbReference type="AlphaFoldDB" id="A0A849AJE7"/>
<dbReference type="Proteomes" id="UP000557772">
    <property type="component" value="Unassembled WGS sequence"/>
</dbReference>
<proteinExistence type="predicted"/>
<feature type="domain" description="Aminoglycoside phosphotransferase" evidence="1">
    <location>
        <begin position="40"/>
        <end position="252"/>
    </location>
</feature>
<protein>
    <submittedName>
        <fullName evidence="2">Aminoglycoside phosphotransferase family protein</fullName>
    </submittedName>
</protein>
<sequence length="300" mass="33123">MDAWVREHLHPDEWVAHSEVLHGGISTVARKLNIVSAEGSSRALVLRLYDDRVSRPRAERLLSDEADTLRLLGRTDIPAPELVAVDTSGARSGRPALLMTCLPGRTRLEDNGIEVRVAQLARRLVDIHRVDPGERLPVFETLSTAESAVVPTGAETRLWSAAKNLIRAPAPSYEGRMLHRDFQPGNVLFDDAQRLTGVVDWAAGCWGPADLDVAHCATNLALLHGSAWGLRFVEAYERAGGTLAAEPGARRFWLVRDVLAASEELREISTPWRELGRPELTPYVLGERLNAYLRSVVVLE</sequence>
<name>A0A849AJE7_9MICO</name>
<dbReference type="InterPro" id="IPR002575">
    <property type="entry name" value="Aminoglycoside_PTrfase"/>
</dbReference>
<keyword evidence="2" id="KW-0808">Transferase</keyword>
<dbReference type="Gene3D" id="3.30.200.20">
    <property type="entry name" value="Phosphorylase Kinase, domain 1"/>
    <property type="match status" value="1"/>
</dbReference>
<accession>A0A849AJE7</accession>
<dbReference type="PANTHER" id="PTHR21310:SF15">
    <property type="entry name" value="AMINOGLYCOSIDE PHOSPHOTRANSFERASE DOMAIN-CONTAINING PROTEIN"/>
    <property type="match status" value="1"/>
</dbReference>
<reference evidence="2 3" key="1">
    <citation type="submission" date="2020-05" db="EMBL/GenBank/DDBJ databases">
        <title>Flexivirga sp. ID2601S isolated from air conditioner.</title>
        <authorList>
            <person name="Kim D.H."/>
        </authorList>
    </citation>
    <scope>NUCLEOTIDE SEQUENCE [LARGE SCALE GENOMIC DNA]</scope>
    <source>
        <strain evidence="2 3">ID2601S</strain>
    </source>
</reference>
<keyword evidence="3" id="KW-1185">Reference proteome</keyword>
<dbReference type="InterPro" id="IPR011009">
    <property type="entry name" value="Kinase-like_dom_sf"/>
</dbReference>
<dbReference type="PANTHER" id="PTHR21310">
    <property type="entry name" value="AMINOGLYCOSIDE PHOSPHOTRANSFERASE-RELATED-RELATED"/>
    <property type="match status" value="1"/>
</dbReference>
<organism evidence="2 3">
    <name type="scientific">Flexivirga aerilata</name>
    <dbReference type="NCBI Taxonomy" id="1656889"/>
    <lineage>
        <taxon>Bacteria</taxon>
        <taxon>Bacillati</taxon>
        <taxon>Actinomycetota</taxon>
        <taxon>Actinomycetes</taxon>
        <taxon>Micrococcales</taxon>
        <taxon>Dermacoccaceae</taxon>
        <taxon>Flexivirga</taxon>
    </lineage>
</organism>
<evidence type="ECO:0000313" key="3">
    <source>
        <dbReference type="Proteomes" id="UP000557772"/>
    </source>
</evidence>
<dbReference type="SUPFAM" id="SSF56112">
    <property type="entry name" value="Protein kinase-like (PK-like)"/>
    <property type="match status" value="1"/>
</dbReference>
<dbReference type="Gene3D" id="3.90.1200.10">
    <property type="match status" value="1"/>
</dbReference>
<dbReference type="EMBL" id="JABENB010000003">
    <property type="protein sequence ID" value="NNG40954.1"/>
    <property type="molecule type" value="Genomic_DNA"/>
</dbReference>
<dbReference type="GO" id="GO:0016740">
    <property type="term" value="F:transferase activity"/>
    <property type="evidence" value="ECO:0007669"/>
    <property type="project" value="UniProtKB-KW"/>
</dbReference>
<evidence type="ECO:0000259" key="1">
    <source>
        <dbReference type="Pfam" id="PF01636"/>
    </source>
</evidence>
<dbReference type="InterPro" id="IPR051678">
    <property type="entry name" value="AGP_Transferase"/>
</dbReference>
<dbReference type="Pfam" id="PF01636">
    <property type="entry name" value="APH"/>
    <property type="match status" value="1"/>
</dbReference>
<evidence type="ECO:0000313" key="2">
    <source>
        <dbReference type="EMBL" id="NNG40954.1"/>
    </source>
</evidence>